<comment type="similarity">
    <text evidence="2">Belongs to the HAUS3 family.</text>
</comment>
<dbReference type="GO" id="GO:0005874">
    <property type="term" value="C:microtubule"/>
    <property type="evidence" value="ECO:0007669"/>
    <property type="project" value="UniProtKB-KW"/>
</dbReference>
<evidence type="ECO:0000313" key="12">
    <source>
        <dbReference type="EMBL" id="NXS88504.1"/>
    </source>
</evidence>
<dbReference type="GO" id="GO:0072686">
    <property type="term" value="C:mitotic spindle"/>
    <property type="evidence" value="ECO:0007669"/>
    <property type="project" value="TreeGrafter"/>
</dbReference>
<keyword evidence="3" id="KW-0963">Cytoplasm</keyword>
<evidence type="ECO:0000256" key="9">
    <source>
        <dbReference type="ARBA" id="ARBA00023306"/>
    </source>
</evidence>
<dbReference type="GO" id="GO:0051225">
    <property type="term" value="P:spindle assembly"/>
    <property type="evidence" value="ECO:0007669"/>
    <property type="project" value="InterPro"/>
</dbReference>
<dbReference type="GO" id="GO:0031023">
    <property type="term" value="P:microtubule organizing center organization"/>
    <property type="evidence" value="ECO:0007669"/>
    <property type="project" value="TreeGrafter"/>
</dbReference>
<dbReference type="GO" id="GO:0070652">
    <property type="term" value="C:HAUS complex"/>
    <property type="evidence" value="ECO:0007669"/>
    <property type="project" value="InterPro"/>
</dbReference>
<feature type="non-terminal residue" evidence="12">
    <location>
        <position position="600"/>
    </location>
</feature>
<comment type="caution">
    <text evidence="12">The sequence shown here is derived from an EMBL/GenBank/DDBJ whole genome shotgun (WGS) entry which is preliminary data.</text>
</comment>
<dbReference type="Pfam" id="PF14932">
    <property type="entry name" value="HAUS-augmin3"/>
    <property type="match status" value="1"/>
</dbReference>
<feature type="non-terminal residue" evidence="12">
    <location>
        <position position="1"/>
    </location>
</feature>
<evidence type="ECO:0000256" key="4">
    <source>
        <dbReference type="ARBA" id="ARBA00022618"/>
    </source>
</evidence>
<evidence type="ECO:0000256" key="10">
    <source>
        <dbReference type="SAM" id="Coils"/>
    </source>
</evidence>
<dbReference type="AlphaFoldDB" id="A0A7L2Y1L4"/>
<evidence type="ECO:0000256" key="7">
    <source>
        <dbReference type="ARBA" id="ARBA00023054"/>
    </source>
</evidence>
<dbReference type="GO" id="GO:0005815">
    <property type="term" value="C:microtubule organizing center"/>
    <property type="evidence" value="ECO:0007669"/>
    <property type="project" value="TreeGrafter"/>
</dbReference>
<reference evidence="12 13" key="1">
    <citation type="submission" date="2019-09" db="EMBL/GenBank/DDBJ databases">
        <title>Bird 10,000 Genomes (B10K) Project - Family phase.</title>
        <authorList>
            <person name="Zhang G."/>
        </authorList>
    </citation>
    <scope>NUCLEOTIDE SEQUENCE [LARGE SCALE GENOMIC DNA]</scope>
    <source>
        <strain evidence="12">B10K-DU-002-58</strain>
        <tissue evidence="12">Muscle</tissue>
    </source>
</reference>
<feature type="coiled-coil region" evidence="10">
    <location>
        <begin position="292"/>
        <end position="326"/>
    </location>
</feature>
<dbReference type="PANTHER" id="PTHR19378:SF1">
    <property type="entry name" value="HAUS AUGMIN-LIKE COMPLEX SUBUNIT 3 N-TERMINAL DOMAIN-CONTAINING PROTEIN"/>
    <property type="match status" value="1"/>
</dbReference>
<evidence type="ECO:0000256" key="1">
    <source>
        <dbReference type="ARBA" id="ARBA00004186"/>
    </source>
</evidence>
<keyword evidence="13" id="KW-1185">Reference proteome</keyword>
<organism evidence="12 13">
    <name type="scientific">Erpornis zantholeuca</name>
    <dbReference type="NCBI Taxonomy" id="1112836"/>
    <lineage>
        <taxon>Eukaryota</taxon>
        <taxon>Metazoa</taxon>
        <taxon>Chordata</taxon>
        <taxon>Craniata</taxon>
        <taxon>Vertebrata</taxon>
        <taxon>Euteleostomi</taxon>
        <taxon>Archelosauria</taxon>
        <taxon>Archosauria</taxon>
        <taxon>Dinosauria</taxon>
        <taxon>Saurischia</taxon>
        <taxon>Theropoda</taxon>
        <taxon>Coelurosauria</taxon>
        <taxon>Aves</taxon>
        <taxon>Neognathae</taxon>
        <taxon>Neoaves</taxon>
        <taxon>Telluraves</taxon>
        <taxon>Australaves</taxon>
        <taxon>Passeriformes</taxon>
        <taxon>Sylvioidea</taxon>
        <taxon>Timaliidae</taxon>
        <taxon>Erpornis</taxon>
    </lineage>
</organism>
<dbReference type="GO" id="GO:0051301">
    <property type="term" value="P:cell division"/>
    <property type="evidence" value="ECO:0007669"/>
    <property type="project" value="UniProtKB-KW"/>
</dbReference>
<keyword evidence="5" id="KW-0493">Microtubule</keyword>
<keyword evidence="9" id="KW-0131">Cell cycle</keyword>
<feature type="domain" description="HAUS augmin-like complex subunit 3 N-terminal" evidence="11">
    <location>
        <begin position="30"/>
        <end position="291"/>
    </location>
</feature>
<comment type="subcellular location">
    <subcellularLocation>
        <location evidence="1">Cytoplasm</location>
        <location evidence="1">Cytoskeleton</location>
        <location evidence="1">Spindle</location>
    </subcellularLocation>
</comment>
<dbReference type="OrthoDB" id="2159690at2759"/>
<name>A0A7L2Y1L4_9PASS</name>
<protein>
    <submittedName>
        <fullName evidence="12">HAUS3 protein</fullName>
    </submittedName>
</protein>
<dbReference type="InterPro" id="IPR032733">
    <property type="entry name" value="HAUS3_N"/>
</dbReference>
<dbReference type="PANTHER" id="PTHR19378">
    <property type="entry name" value="GOLGIN- RELATED"/>
    <property type="match status" value="1"/>
</dbReference>
<evidence type="ECO:0000256" key="2">
    <source>
        <dbReference type="ARBA" id="ARBA00009645"/>
    </source>
</evidence>
<evidence type="ECO:0000256" key="8">
    <source>
        <dbReference type="ARBA" id="ARBA00023212"/>
    </source>
</evidence>
<proteinExistence type="inferred from homology"/>
<evidence type="ECO:0000256" key="6">
    <source>
        <dbReference type="ARBA" id="ARBA00022776"/>
    </source>
</evidence>
<keyword evidence="6" id="KW-0498">Mitosis</keyword>
<gene>
    <name evidence="12" type="primary">Haus3_1</name>
    <name evidence="12" type="ORF">ERPZAN_R04409</name>
</gene>
<evidence type="ECO:0000313" key="13">
    <source>
        <dbReference type="Proteomes" id="UP000545329"/>
    </source>
</evidence>
<keyword evidence="8" id="KW-0206">Cytoskeleton</keyword>
<evidence type="ECO:0000256" key="3">
    <source>
        <dbReference type="ARBA" id="ARBA00022490"/>
    </source>
</evidence>
<dbReference type="EMBL" id="VZTN01032266">
    <property type="protein sequence ID" value="NXS88504.1"/>
    <property type="molecule type" value="Genomic_DNA"/>
</dbReference>
<evidence type="ECO:0000256" key="5">
    <source>
        <dbReference type="ARBA" id="ARBA00022701"/>
    </source>
</evidence>
<feature type="coiled-coil region" evidence="10">
    <location>
        <begin position="392"/>
        <end position="419"/>
    </location>
</feature>
<keyword evidence="4" id="KW-0132">Cell division</keyword>
<keyword evidence="7 10" id="KW-0175">Coiled coil</keyword>
<accession>A0A7L2Y1L4</accession>
<dbReference type="InterPro" id="IPR026206">
    <property type="entry name" value="HAUS3"/>
</dbReference>
<dbReference type="Proteomes" id="UP000545329">
    <property type="component" value="Unassembled WGS sequence"/>
</dbReference>
<dbReference type="PRINTS" id="PR02089">
    <property type="entry name" value="HAUSAUGMINL3"/>
</dbReference>
<evidence type="ECO:0000259" key="11">
    <source>
        <dbReference type="Pfam" id="PF14932"/>
    </source>
</evidence>
<sequence length="600" mass="69251">VNRAEDFMAKLRLIYPHADTLCEKDFERLCDCPETKQFLEWFCSTVGEENVLSPAEVEAYEALLAAGKPILEGDALEEALQMCCQVPQLPSRIGDEGPSQEALQQELQELKDYRDRQLWRYKKLLAWTDKLQQEQKYLEAEENVVKRDLRVAHMDLKEKIFKTRAVLSQVSKAAKQVSECQGNMGMGQLPTLLCQIDLGPYLEQEQQAANAFERFIQQVLPESVQAPDAWEANGSQDFTERMETKKTSTPKNLGTDEDELLEDQNGFWKELVQIETAYICAQREVIVTAAKVEGARAALEWAQSTLEALEDNQQEVEAKLQSQAGVLQRQLHALQFDITQALTHQLPALLKAEARRRFRLPVLHEHFSLQAARLQSTARRQEQMAAWLLGQHSRLDLLELQLKRERKELEEKAAWLEKIKTITRESQTRLQEQQNYFRSSQMGQPRKWIDPKDLTVTRLWDMLMGKDQEKQPFRSYEALAAKCSQLVQDERALKAQLEAPVPQVSALESSIEVLYHQLYNSSNQLQLSSPEITELMQQLIIIQDDLYQKLTDLLGDLKVKRRALENPILQAERNLYVYFYCDEDRLREVVEELEKKASAS</sequence>